<evidence type="ECO:0000313" key="2">
    <source>
        <dbReference type="Proteomes" id="UP000712600"/>
    </source>
</evidence>
<dbReference type="EMBL" id="QGKX02002183">
    <property type="protein sequence ID" value="KAF3489075.1"/>
    <property type="molecule type" value="Genomic_DNA"/>
</dbReference>
<reference evidence="1" key="1">
    <citation type="submission" date="2019-12" db="EMBL/GenBank/DDBJ databases">
        <title>Genome sequencing and annotation of Brassica cretica.</title>
        <authorList>
            <person name="Studholme D.J."/>
            <person name="Sarris P."/>
        </authorList>
    </citation>
    <scope>NUCLEOTIDE SEQUENCE</scope>
    <source>
        <strain evidence="1">PFS-109/04</strain>
        <tissue evidence="1">Leaf</tissue>
    </source>
</reference>
<dbReference type="AlphaFoldDB" id="A0A8S9MYF9"/>
<organism evidence="1 2">
    <name type="scientific">Brassica cretica</name>
    <name type="common">Mustard</name>
    <dbReference type="NCBI Taxonomy" id="69181"/>
    <lineage>
        <taxon>Eukaryota</taxon>
        <taxon>Viridiplantae</taxon>
        <taxon>Streptophyta</taxon>
        <taxon>Embryophyta</taxon>
        <taxon>Tracheophyta</taxon>
        <taxon>Spermatophyta</taxon>
        <taxon>Magnoliopsida</taxon>
        <taxon>eudicotyledons</taxon>
        <taxon>Gunneridae</taxon>
        <taxon>Pentapetalae</taxon>
        <taxon>rosids</taxon>
        <taxon>malvids</taxon>
        <taxon>Brassicales</taxon>
        <taxon>Brassicaceae</taxon>
        <taxon>Brassiceae</taxon>
        <taxon>Brassica</taxon>
    </lineage>
</organism>
<evidence type="ECO:0000313" key="1">
    <source>
        <dbReference type="EMBL" id="KAF3489075.1"/>
    </source>
</evidence>
<gene>
    <name evidence="1" type="ORF">F2Q69_00052124</name>
</gene>
<evidence type="ECO:0008006" key="3">
    <source>
        <dbReference type="Google" id="ProtNLM"/>
    </source>
</evidence>
<proteinExistence type="predicted"/>
<sequence>MKRVQGTRRVAISRATLSPGGFLVLIDDGVSSPLVQMDLSEERKHSKRQKDYINMLSYTCDSEYGIPRRCSCGGRIIDEVRVKQEYDTLPGKRFFTCANYEETFCNSPGAWDRVSSRLAISDVDGVTVM</sequence>
<protein>
    <recommendedName>
        <fullName evidence="3">Zinc finger GRF-type domain-containing protein</fullName>
    </recommendedName>
</protein>
<accession>A0A8S9MYF9</accession>
<comment type="caution">
    <text evidence="1">The sequence shown here is derived from an EMBL/GenBank/DDBJ whole genome shotgun (WGS) entry which is preliminary data.</text>
</comment>
<name>A0A8S9MYF9_BRACR</name>
<dbReference type="Proteomes" id="UP000712600">
    <property type="component" value="Unassembled WGS sequence"/>
</dbReference>